<dbReference type="Pfam" id="PF00328">
    <property type="entry name" value="His_Phos_2"/>
    <property type="match status" value="1"/>
</dbReference>
<keyword evidence="4" id="KW-1185">Reference proteome</keyword>
<evidence type="ECO:0000313" key="4">
    <source>
        <dbReference type="Proteomes" id="UP000612055"/>
    </source>
</evidence>
<organism evidence="3 4">
    <name type="scientific">Edaphochlamys debaryana</name>
    <dbReference type="NCBI Taxonomy" id="47281"/>
    <lineage>
        <taxon>Eukaryota</taxon>
        <taxon>Viridiplantae</taxon>
        <taxon>Chlorophyta</taxon>
        <taxon>core chlorophytes</taxon>
        <taxon>Chlorophyceae</taxon>
        <taxon>CS clade</taxon>
        <taxon>Chlamydomonadales</taxon>
        <taxon>Chlamydomonadales incertae sedis</taxon>
        <taxon>Edaphochlamys</taxon>
    </lineage>
</organism>
<dbReference type="GO" id="GO:0016791">
    <property type="term" value="F:phosphatase activity"/>
    <property type="evidence" value="ECO:0007669"/>
    <property type="project" value="TreeGrafter"/>
</dbReference>
<feature type="compositionally biased region" description="Basic residues" evidence="2">
    <location>
        <begin position="659"/>
        <end position="671"/>
    </location>
</feature>
<dbReference type="AlphaFoldDB" id="A0A835XDW1"/>
<feature type="region of interest" description="Disordered" evidence="2">
    <location>
        <begin position="248"/>
        <end position="272"/>
    </location>
</feature>
<dbReference type="EMBL" id="JAEHOE010000206">
    <property type="protein sequence ID" value="KAG2482702.1"/>
    <property type="molecule type" value="Genomic_DNA"/>
</dbReference>
<dbReference type="SUPFAM" id="SSF53254">
    <property type="entry name" value="Phosphoglycerate mutase-like"/>
    <property type="match status" value="1"/>
</dbReference>
<feature type="region of interest" description="Disordered" evidence="2">
    <location>
        <begin position="805"/>
        <end position="896"/>
    </location>
</feature>
<comment type="caution">
    <text evidence="3">The sequence shown here is derived from an EMBL/GenBank/DDBJ whole genome shotgun (WGS) entry which is preliminary data.</text>
</comment>
<name>A0A835XDW1_9CHLO</name>
<comment type="similarity">
    <text evidence="1">Belongs to the histidine acid phosphatase family.</text>
</comment>
<sequence>MSLEELDQQLQDMGATFISSQVFFRHGARTPTSGRYVPQAASSEQSESSRQRGDSLCSFELHGPSIRLVSPADGPPLPPAEVADIAAALEAEGPVGARALLGEAEAEALTEAEWPEGAVGARALRAVTEAQAVGADGRGPAWAYGRGCILGQLTAVGYSQAVSLGRWLRQRYASADGVWGFPQSGAGQEGQAAASSAEAGGGAGQASASSGGGGGSGFAPEAPWWLAAHSTGAARALLTLRGVMEGLGLGPQPGGPGAGAQQGGGGGGGGGGGRMTIPVAVAPQSQPLLVANTGGCPALAALAGLVDRAVEIASSATNADEEEELAAALRAAEAEVGRQPSALNGSNQAVSWRRLLDAAMCGAAQTTGGAGPDGEPWLPPEGAAAAAAASAAADAASEDAAAEGEAAAAEAGRWRRSVAMPALLDVAVPPELYGILDEQATRRVAAVLGPACRVDAALVAANLTANGTGANGQRWGTCRQLLRLGIGPLLTRLIAGLRKEAAADAAALQDAAAAAVAAAAAATSGGASAAPPGHAGPTLHLYSGHDSTLFPLLAALGHPLRRWPGFTASLVLELFRAPPGPAQLWLDTLPGSDAHVAAPRYIVRMLYNGRPLDVDTGTSEGRTWLPSLDALAARLAPLTIDQASYESECRTHTHSHALYRSHRTHHHHQGRLRYGGGMRGDGTGGIRRWYGGSGSGSSSSGFGSGSGSRSRSGTGSGSAPAATLVAAALMAALEEEFGPAVLAAALAPGARGHFFDSEQEEAQAERGRRVEVRRRRRRAELEASAAVEVAAAVAAAEADAAAEAAAVHGGRRSSGLRSGSALERRRRYGGGTGGGRGSSYGVRGLQEGVEGLQGAQAQAGGGSQEQGEGQGHEALGLQGQGGGQELPVGRTQQRRT</sequence>
<feature type="region of interest" description="Disordered" evidence="2">
    <location>
        <begin position="659"/>
        <end position="719"/>
    </location>
</feature>
<feature type="region of interest" description="Disordered" evidence="2">
    <location>
        <begin position="184"/>
        <end position="215"/>
    </location>
</feature>
<dbReference type="Gene3D" id="3.40.50.1240">
    <property type="entry name" value="Phosphoglycerate mutase-like"/>
    <property type="match status" value="1"/>
</dbReference>
<feature type="compositionally biased region" description="Gly residues" evidence="2">
    <location>
        <begin position="199"/>
        <end position="215"/>
    </location>
</feature>
<dbReference type="PANTHER" id="PTHR11567:SF207">
    <property type="entry name" value="LYSOPHOSPHATIDIC ACID PHOSPHATASE TYPE 6"/>
    <property type="match status" value="1"/>
</dbReference>
<dbReference type="Proteomes" id="UP000612055">
    <property type="component" value="Unassembled WGS sequence"/>
</dbReference>
<dbReference type="InterPro" id="IPR000560">
    <property type="entry name" value="His_Pase_clade-2"/>
</dbReference>
<dbReference type="InterPro" id="IPR033379">
    <property type="entry name" value="Acid_Pase_AS"/>
</dbReference>
<reference evidence="3" key="1">
    <citation type="journal article" date="2020" name="bioRxiv">
        <title>Comparative genomics of Chlamydomonas.</title>
        <authorList>
            <person name="Craig R.J."/>
            <person name="Hasan A.R."/>
            <person name="Ness R.W."/>
            <person name="Keightley P.D."/>
        </authorList>
    </citation>
    <scope>NUCLEOTIDE SEQUENCE</scope>
    <source>
        <strain evidence="3">CCAP 11/70</strain>
    </source>
</reference>
<feature type="compositionally biased region" description="Low complexity" evidence="2">
    <location>
        <begin position="805"/>
        <end position="821"/>
    </location>
</feature>
<protein>
    <submittedName>
        <fullName evidence="3">Uncharacterized protein</fullName>
    </submittedName>
</protein>
<dbReference type="InterPro" id="IPR029033">
    <property type="entry name" value="His_PPase_superfam"/>
</dbReference>
<dbReference type="InterPro" id="IPR050645">
    <property type="entry name" value="Histidine_acid_phosphatase"/>
</dbReference>
<gene>
    <name evidence="3" type="ORF">HYH03_018383</name>
</gene>
<feature type="compositionally biased region" description="Gly residues" evidence="2">
    <location>
        <begin position="829"/>
        <end position="838"/>
    </location>
</feature>
<evidence type="ECO:0000313" key="3">
    <source>
        <dbReference type="EMBL" id="KAG2482702.1"/>
    </source>
</evidence>
<feature type="compositionally biased region" description="Low complexity" evidence="2">
    <location>
        <begin position="184"/>
        <end position="198"/>
    </location>
</feature>
<accession>A0A835XDW1</accession>
<evidence type="ECO:0000256" key="2">
    <source>
        <dbReference type="SAM" id="MobiDB-lite"/>
    </source>
</evidence>
<feature type="region of interest" description="Disordered" evidence="2">
    <location>
        <begin position="33"/>
        <end position="55"/>
    </location>
</feature>
<dbReference type="PROSITE" id="PS00778">
    <property type="entry name" value="HIS_ACID_PHOSPHAT_2"/>
    <property type="match status" value="1"/>
</dbReference>
<feature type="compositionally biased region" description="Gly residues" evidence="2">
    <location>
        <begin position="673"/>
        <end position="695"/>
    </location>
</feature>
<feature type="compositionally biased region" description="Low complexity" evidence="2">
    <location>
        <begin position="696"/>
        <end position="719"/>
    </location>
</feature>
<feature type="compositionally biased region" description="Low complexity" evidence="2">
    <location>
        <begin position="839"/>
        <end position="858"/>
    </location>
</feature>
<dbReference type="PANTHER" id="PTHR11567">
    <property type="entry name" value="ACID PHOSPHATASE-RELATED"/>
    <property type="match status" value="1"/>
</dbReference>
<proteinExistence type="inferred from homology"/>
<dbReference type="OrthoDB" id="10257284at2759"/>
<evidence type="ECO:0000256" key="1">
    <source>
        <dbReference type="ARBA" id="ARBA00005375"/>
    </source>
</evidence>